<organism evidence="1 2">
    <name type="scientific">Chitinophaga caeni</name>
    <dbReference type="NCBI Taxonomy" id="2029983"/>
    <lineage>
        <taxon>Bacteria</taxon>
        <taxon>Pseudomonadati</taxon>
        <taxon>Bacteroidota</taxon>
        <taxon>Chitinophagia</taxon>
        <taxon>Chitinophagales</taxon>
        <taxon>Chitinophagaceae</taxon>
        <taxon>Chitinophaga</taxon>
    </lineage>
</organism>
<gene>
    <name evidence="1" type="ORF">COR50_15050</name>
</gene>
<dbReference type="KEGG" id="cbae:COR50_15050"/>
<evidence type="ECO:0008006" key="3">
    <source>
        <dbReference type="Google" id="ProtNLM"/>
    </source>
</evidence>
<evidence type="ECO:0000313" key="2">
    <source>
        <dbReference type="Proteomes" id="UP000220133"/>
    </source>
</evidence>
<name>A0A291QWW3_9BACT</name>
<dbReference type="EMBL" id="CP023777">
    <property type="protein sequence ID" value="ATL48372.1"/>
    <property type="molecule type" value="Genomic_DNA"/>
</dbReference>
<proteinExistence type="predicted"/>
<dbReference type="OrthoDB" id="8263000at2"/>
<keyword evidence="2" id="KW-1185">Reference proteome</keyword>
<evidence type="ECO:0000313" key="1">
    <source>
        <dbReference type="EMBL" id="ATL48372.1"/>
    </source>
</evidence>
<dbReference type="AlphaFoldDB" id="A0A291QWW3"/>
<reference evidence="1 2" key="1">
    <citation type="submission" date="2017-10" db="EMBL/GenBank/DDBJ databases">
        <title>Paenichitinophaga pekingensis gen. nov., sp. nov., isolated from activated sludge.</title>
        <authorList>
            <person name="Jin D."/>
            <person name="Kong X."/>
            <person name="Deng Y."/>
            <person name="Bai Z."/>
        </authorList>
    </citation>
    <scope>NUCLEOTIDE SEQUENCE [LARGE SCALE GENOMIC DNA]</scope>
    <source>
        <strain evidence="1 2">13</strain>
    </source>
</reference>
<dbReference type="RefSeq" id="WP_098194746.1">
    <property type="nucleotide sequence ID" value="NZ_CP023777.1"/>
</dbReference>
<dbReference type="Proteomes" id="UP000220133">
    <property type="component" value="Chromosome"/>
</dbReference>
<sequence>MKETLTIPKIISPDLGKDYAWLREAGMQHIEQLASKIWTDYNTHDPGITILELLCWVITDLQYRCNMPMEDILASEKDNVLEMHRQFLSALNIFPNAPVTPNDYRSLFTRVEGVKNAWLQKSKQSIIANYNTQPPSLRYAAAYELPIAGKELSFELNGLYDILLDIEPEYAANLDDIKSKVVSIYQHFRNLCEDLVNIREVPTQEIVICGEIELEPQADPEDTWAMIIYAIENYLSPSIRFYTLQEMQAKGKTSDEIFEGPQFDFYDIPLTGNPIPDEAHFYKKGFVDMDEVASAALREQVRLSDIIKIIMKIPGVKLVKSLQFGFCGCDELDPFNINQILGKNEWLLCVKPGHKPVLCMTNSVINFYKDVIPVELKKLEAQVKLQGLKDAFKVDQSLKEIEDLPMPQGKYRNISNYGTMQHHLPETYGISQAGLPETASTERKALAKQLKAYLLFFDQILANYFSQLANVKELLSANSDIKRSYFNNVVKGIKGIEDIYEDAGDWENSLDWLMQQTGLDNYVERKNKFLDHLLARFSEAFNEYVFLLHRIYGEDYDHAIIQHKRNFYNDYKNMSTYRGDALDYYNKKTPAQRLLNVSGMEKRISRLLGFNHYKRQALSQLHYDIFKITPADPLSKFNWIIDQAGTGIFSGTGIHTTEIEAYEEMGLASILACNRDNYRVSLSADQSLVSIDLVDSNDAVVATANSTFPVLPGEIDSGVFSNAETAIDGYITYFTDEFRLEGMYVVEHILLRPDNTPPGGMILDTFMPLCIDVNGNYCRPLDPYSYRIAVILPGYSMRLRNKDFRKYAERMIRLETPAHILPRICFIGIDQMKEFEEQYELWLTTRIERAEPMKQVPDAQLKKFIELLEDLYTVYETGTLADCDDDTDNRNPVILGRTNLGSLEVAPENE</sequence>
<protein>
    <recommendedName>
        <fullName evidence="3">Baseplate protein J-like domain-containing protein</fullName>
    </recommendedName>
</protein>
<accession>A0A291QWW3</accession>